<comment type="caution">
    <text evidence="1">The sequence shown here is derived from an EMBL/GenBank/DDBJ whole genome shotgun (WGS) entry which is preliminary data.</text>
</comment>
<gene>
    <name evidence="1" type="ORF">FHS42_004831</name>
</gene>
<dbReference type="EMBL" id="JACHJL010000013">
    <property type="protein sequence ID" value="MBB5937747.1"/>
    <property type="molecule type" value="Genomic_DNA"/>
</dbReference>
<organism evidence="1 2">
    <name type="scientific">Streptomyces zagrosensis</name>
    <dbReference type="NCBI Taxonomy" id="1042984"/>
    <lineage>
        <taxon>Bacteria</taxon>
        <taxon>Bacillati</taxon>
        <taxon>Actinomycetota</taxon>
        <taxon>Actinomycetes</taxon>
        <taxon>Kitasatosporales</taxon>
        <taxon>Streptomycetaceae</taxon>
        <taxon>Streptomyces</taxon>
    </lineage>
</organism>
<dbReference type="Proteomes" id="UP000588098">
    <property type="component" value="Unassembled WGS sequence"/>
</dbReference>
<sequence>MYPAWFRGGSGALFFEVGGVADNLPPEFIRDLYPRCGC</sequence>
<name>A0A7W9QEV7_9ACTN</name>
<protein>
    <submittedName>
        <fullName evidence="1">Uncharacterized protein</fullName>
    </submittedName>
</protein>
<keyword evidence="2" id="KW-1185">Reference proteome</keyword>
<reference evidence="1 2" key="1">
    <citation type="submission" date="2020-08" db="EMBL/GenBank/DDBJ databases">
        <title>Genomic Encyclopedia of Type Strains, Phase III (KMG-III): the genomes of soil and plant-associated and newly described type strains.</title>
        <authorList>
            <person name="Whitman W."/>
        </authorList>
    </citation>
    <scope>NUCLEOTIDE SEQUENCE [LARGE SCALE GENOMIC DNA]</scope>
    <source>
        <strain evidence="1 2">CECT 8305</strain>
    </source>
</reference>
<evidence type="ECO:0000313" key="1">
    <source>
        <dbReference type="EMBL" id="MBB5937747.1"/>
    </source>
</evidence>
<dbReference type="AlphaFoldDB" id="A0A7W9QEV7"/>
<accession>A0A7W9QEV7</accession>
<evidence type="ECO:0000313" key="2">
    <source>
        <dbReference type="Proteomes" id="UP000588098"/>
    </source>
</evidence>
<proteinExistence type="predicted"/>